<keyword evidence="3" id="KW-1185">Reference proteome</keyword>
<feature type="region of interest" description="Disordered" evidence="1">
    <location>
        <begin position="93"/>
        <end position="262"/>
    </location>
</feature>
<gene>
    <name evidence="2" type="ORF">CI088_12105</name>
</gene>
<name>A0A2W3YVF6_9ENTE</name>
<evidence type="ECO:0000313" key="3">
    <source>
        <dbReference type="Proteomes" id="UP000249828"/>
    </source>
</evidence>
<feature type="compositionally biased region" description="Polar residues" evidence="1">
    <location>
        <begin position="160"/>
        <end position="173"/>
    </location>
</feature>
<feature type="compositionally biased region" description="Polar residues" evidence="1">
    <location>
        <begin position="183"/>
        <end position="213"/>
    </location>
</feature>
<accession>A0A2W3YVF6</accession>
<evidence type="ECO:0000313" key="2">
    <source>
        <dbReference type="EMBL" id="PZL71581.1"/>
    </source>
</evidence>
<proteinExistence type="predicted"/>
<comment type="caution">
    <text evidence="2">The sequence shown here is derived from an EMBL/GenBank/DDBJ whole genome shotgun (WGS) entry which is preliminary data.</text>
</comment>
<feature type="compositionally biased region" description="Polar residues" evidence="1">
    <location>
        <begin position="142"/>
        <end position="151"/>
    </location>
</feature>
<dbReference type="EMBL" id="PIEU01000102">
    <property type="protein sequence ID" value="PZL71581.1"/>
    <property type="molecule type" value="Genomic_DNA"/>
</dbReference>
<dbReference type="AlphaFoldDB" id="A0A2W3YVF6"/>
<feature type="compositionally biased region" description="Polar residues" evidence="1">
    <location>
        <begin position="93"/>
        <end position="104"/>
    </location>
</feature>
<protein>
    <submittedName>
        <fullName evidence="2">Uncharacterized protein</fullName>
    </submittedName>
</protein>
<reference evidence="2 3" key="1">
    <citation type="submission" date="2017-11" db="EMBL/GenBank/DDBJ databases">
        <title>Draft genome sequence of Enterococcus plantarum TRW2 strain isolated from lettuce.</title>
        <authorList>
            <person name="Kim E.B."/>
            <person name="Marco M.L."/>
            <person name="Williams T.R."/>
            <person name="You I.H."/>
        </authorList>
    </citation>
    <scope>NUCLEOTIDE SEQUENCE [LARGE SCALE GENOMIC DNA]</scope>
    <source>
        <strain evidence="2 3">TRW2</strain>
    </source>
</reference>
<sequence>MAAFIVNGPNVIEQMFGIDSGTRGFMQSVTGAAMGLNSMMGLGRSAKNSAKSVGKAGGKMAGAVANGTKRGASAIGGAASNAGKSIFNKGKEASTNAMTKSMNKNRNKKAENYGNENKNNTHQKEQSNDPSRLSKHTRSDNKGTSSLSPKSIFNRKNAGSGASTPKPKTNTAGKTGVAGGNRTARNVLSNRTHTAAINRNRQTASSARPQTNAGKYLPTGGNVPSSIFPKANFNSRSMKRDQKRLSDALQSKRPHNQSRAQIKEFARQNKELLRSGRG</sequence>
<dbReference type="Proteomes" id="UP000249828">
    <property type="component" value="Unassembled WGS sequence"/>
</dbReference>
<organism evidence="2 3">
    <name type="scientific">Enterococcus plantarum</name>
    <dbReference type="NCBI Taxonomy" id="1077675"/>
    <lineage>
        <taxon>Bacteria</taxon>
        <taxon>Bacillati</taxon>
        <taxon>Bacillota</taxon>
        <taxon>Bacilli</taxon>
        <taxon>Lactobacillales</taxon>
        <taxon>Enterococcaceae</taxon>
        <taxon>Enterococcus</taxon>
    </lineage>
</organism>
<evidence type="ECO:0000256" key="1">
    <source>
        <dbReference type="SAM" id="MobiDB-lite"/>
    </source>
</evidence>